<keyword evidence="6" id="KW-1185">Reference proteome</keyword>
<dbReference type="InterPro" id="IPR004437">
    <property type="entry name" value="ParB/RepB/Spo0J"/>
</dbReference>
<dbReference type="SUPFAM" id="SSF109709">
    <property type="entry name" value="KorB DNA-binding domain-like"/>
    <property type="match status" value="1"/>
</dbReference>
<dbReference type="GO" id="GO:0009295">
    <property type="term" value="C:nucleoid"/>
    <property type="evidence" value="ECO:0007669"/>
    <property type="project" value="UniProtKB-SubCell"/>
</dbReference>
<comment type="caution">
    <text evidence="5">The sequence shown here is derived from an EMBL/GenBank/DDBJ whole genome shotgun (WGS) entry which is preliminary data.</text>
</comment>
<dbReference type="SUPFAM" id="SSF110849">
    <property type="entry name" value="ParB/Sulfiredoxin"/>
    <property type="match status" value="1"/>
</dbReference>
<organism evidence="5 6">
    <name type="scientific">Caproicibacter fermentans</name>
    <dbReference type="NCBI Taxonomy" id="2576756"/>
    <lineage>
        <taxon>Bacteria</taxon>
        <taxon>Bacillati</taxon>
        <taxon>Bacillota</taxon>
        <taxon>Clostridia</taxon>
        <taxon>Eubacteriales</taxon>
        <taxon>Acutalibacteraceae</taxon>
        <taxon>Caproicibacter</taxon>
    </lineage>
</organism>
<dbReference type="AlphaFoldDB" id="A0A6N8HYF3"/>
<comment type="similarity">
    <text evidence="2">Belongs to the ParB family.</text>
</comment>
<dbReference type="CDD" id="cd16393">
    <property type="entry name" value="SPO0J_N"/>
    <property type="match status" value="1"/>
</dbReference>
<evidence type="ECO:0000256" key="3">
    <source>
        <dbReference type="ARBA" id="ARBA00023125"/>
    </source>
</evidence>
<dbReference type="SMART" id="SM00470">
    <property type="entry name" value="ParB"/>
    <property type="match status" value="1"/>
</dbReference>
<feature type="domain" description="ParB-like N-terminal" evidence="4">
    <location>
        <begin position="60"/>
        <end position="149"/>
    </location>
</feature>
<dbReference type="GO" id="GO:0045881">
    <property type="term" value="P:positive regulation of sporulation resulting in formation of a cellular spore"/>
    <property type="evidence" value="ECO:0007669"/>
    <property type="project" value="TreeGrafter"/>
</dbReference>
<evidence type="ECO:0000256" key="2">
    <source>
        <dbReference type="ARBA" id="ARBA00006295"/>
    </source>
</evidence>
<dbReference type="FunFam" id="1.10.10.2830:FF:000001">
    <property type="entry name" value="Chromosome partitioning protein ParB"/>
    <property type="match status" value="1"/>
</dbReference>
<evidence type="ECO:0000313" key="6">
    <source>
        <dbReference type="Proteomes" id="UP000469440"/>
    </source>
</evidence>
<reference evidence="5 6" key="1">
    <citation type="submission" date="2019-09" db="EMBL/GenBank/DDBJ databases">
        <title>Genome sequence of Clostridium sp. EA1.</title>
        <authorList>
            <person name="Poehlein A."/>
            <person name="Bengelsdorf F.R."/>
            <person name="Daniel R."/>
        </authorList>
    </citation>
    <scope>NUCLEOTIDE SEQUENCE [LARGE SCALE GENOMIC DNA]</scope>
    <source>
        <strain evidence="5 6">EA1</strain>
    </source>
</reference>
<dbReference type="Pfam" id="PF17762">
    <property type="entry name" value="HTH_ParB"/>
    <property type="match status" value="1"/>
</dbReference>
<evidence type="ECO:0000256" key="1">
    <source>
        <dbReference type="ARBA" id="ARBA00004453"/>
    </source>
</evidence>
<proteinExistence type="inferred from homology"/>
<dbReference type="EMBL" id="VWXL01000052">
    <property type="protein sequence ID" value="MVB10881.1"/>
    <property type="molecule type" value="Genomic_DNA"/>
</dbReference>
<evidence type="ECO:0000259" key="4">
    <source>
        <dbReference type="SMART" id="SM00470"/>
    </source>
</evidence>
<dbReference type="GO" id="GO:0003677">
    <property type="term" value="F:DNA binding"/>
    <property type="evidence" value="ECO:0007669"/>
    <property type="project" value="UniProtKB-KW"/>
</dbReference>
<protein>
    <submittedName>
        <fullName evidence="5">Nucleoid occlusion protein</fullName>
    </submittedName>
</protein>
<comment type="subcellular location">
    <subcellularLocation>
        <location evidence="1">Cytoplasm</location>
        <location evidence="1">Nucleoid</location>
    </subcellularLocation>
</comment>
<accession>A0A6N8HYF3</accession>
<dbReference type="GO" id="GO:0007059">
    <property type="term" value="P:chromosome segregation"/>
    <property type="evidence" value="ECO:0007669"/>
    <property type="project" value="TreeGrafter"/>
</dbReference>
<sequence length="321" mass="36271">MGNFFENINSTGNLGQSKREIIFCIRQKMTKYGFAVCYACTRGQAKEAAAVLFRDKSKVVEIDLDRIRPNPSQPRRTFHEEELLGLSQSIRENGLLQPLLVRKTGDGFELIAGERRLRACRIAGLKTAACLISDCSPDQSAVMAMTENIQRSNLELFEEAEGIRRLIERWHVTQEEAASRLGKSQSAVANKLRLLRFSESERERIVSSGLSERHARALLRLEDQRLREKALSFVIEKKLNVRQTEEYVEKLLSGDKNTNQKKTPVIKDVRIFLNTISHAIATMKQSGISAQTLQSETEEYIECVVRIPKTQAYAGGSQKPA</sequence>
<dbReference type="InterPro" id="IPR003115">
    <property type="entry name" value="ParB_N"/>
</dbReference>
<dbReference type="PANTHER" id="PTHR33375:SF8">
    <property type="entry name" value="NUCLEOID OCCLUSION PROTEIN"/>
    <property type="match status" value="1"/>
</dbReference>
<dbReference type="NCBIfam" id="TIGR00180">
    <property type="entry name" value="parB_part"/>
    <property type="match status" value="1"/>
</dbReference>
<evidence type="ECO:0000313" key="5">
    <source>
        <dbReference type="EMBL" id="MVB10881.1"/>
    </source>
</evidence>
<keyword evidence="3" id="KW-0238">DNA-binding</keyword>
<dbReference type="Pfam" id="PF02195">
    <property type="entry name" value="ParB_N"/>
    <property type="match status" value="1"/>
</dbReference>
<dbReference type="Proteomes" id="UP000469440">
    <property type="component" value="Unassembled WGS sequence"/>
</dbReference>
<dbReference type="FunFam" id="3.90.1530.30:FF:000001">
    <property type="entry name" value="Chromosome partitioning protein ParB"/>
    <property type="match status" value="1"/>
</dbReference>
<gene>
    <name evidence="5" type="primary">noc_6</name>
    <name evidence="5" type="ORF">CAFE_15820</name>
</gene>
<dbReference type="Gene3D" id="3.90.1530.30">
    <property type="match status" value="1"/>
</dbReference>
<dbReference type="Gene3D" id="1.10.10.2830">
    <property type="match status" value="1"/>
</dbReference>
<dbReference type="PANTHER" id="PTHR33375">
    <property type="entry name" value="CHROMOSOME-PARTITIONING PROTEIN PARB-RELATED"/>
    <property type="match status" value="1"/>
</dbReference>
<dbReference type="GO" id="GO:0005694">
    <property type="term" value="C:chromosome"/>
    <property type="evidence" value="ECO:0007669"/>
    <property type="project" value="TreeGrafter"/>
</dbReference>
<dbReference type="InterPro" id="IPR041468">
    <property type="entry name" value="HTH_ParB/Spo0J"/>
</dbReference>
<name>A0A6N8HYF3_9FIRM</name>
<dbReference type="InterPro" id="IPR050336">
    <property type="entry name" value="Chromosome_partition/occlusion"/>
</dbReference>
<dbReference type="InterPro" id="IPR036086">
    <property type="entry name" value="ParB/Sulfiredoxin_sf"/>
</dbReference>